<proteinExistence type="predicted"/>
<feature type="compositionally biased region" description="Polar residues" evidence="1">
    <location>
        <begin position="340"/>
        <end position="349"/>
    </location>
</feature>
<feature type="region of interest" description="Disordered" evidence="1">
    <location>
        <begin position="286"/>
        <end position="317"/>
    </location>
</feature>
<gene>
    <name evidence="2" type="ORF">BJX63DRAFT_408950</name>
</gene>
<feature type="compositionally biased region" description="Basic residues" evidence="1">
    <location>
        <begin position="213"/>
        <end position="222"/>
    </location>
</feature>
<feature type="region of interest" description="Disordered" evidence="1">
    <location>
        <begin position="167"/>
        <end position="241"/>
    </location>
</feature>
<evidence type="ECO:0000256" key="1">
    <source>
        <dbReference type="SAM" id="MobiDB-lite"/>
    </source>
</evidence>
<feature type="compositionally biased region" description="Polar residues" evidence="1">
    <location>
        <begin position="286"/>
        <end position="300"/>
    </location>
</feature>
<accession>A0ABR4GZG5</accession>
<feature type="compositionally biased region" description="Low complexity" evidence="1">
    <location>
        <begin position="173"/>
        <end position="204"/>
    </location>
</feature>
<protein>
    <recommendedName>
        <fullName evidence="4">C2H2 finger domain protein</fullName>
    </recommendedName>
</protein>
<dbReference type="InterPro" id="IPR039970">
    <property type="entry name" value="TF_Grauzone"/>
</dbReference>
<name>A0ABR4GZG5_9EURO</name>
<dbReference type="PANTHER" id="PTHR23225:SF2">
    <property type="entry name" value="AT09679P-RELATED"/>
    <property type="match status" value="1"/>
</dbReference>
<keyword evidence="3" id="KW-1185">Reference proteome</keyword>
<evidence type="ECO:0000313" key="3">
    <source>
        <dbReference type="Proteomes" id="UP001610334"/>
    </source>
</evidence>
<evidence type="ECO:0000313" key="2">
    <source>
        <dbReference type="EMBL" id="KAL2808547.1"/>
    </source>
</evidence>
<dbReference type="Proteomes" id="UP001610334">
    <property type="component" value="Unassembled WGS sequence"/>
</dbReference>
<dbReference type="PANTHER" id="PTHR23225">
    <property type="entry name" value="ZINC FINGER PROTEIN"/>
    <property type="match status" value="1"/>
</dbReference>
<feature type="region of interest" description="Disordered" evidence="1">
    <location>
        <begin position="330"/>
        <end position="352"/>
    </location>
</feature>
<reference evidence="2 3" key="1">
    <citation type="submission" date="2024-07" db="EMBL/GenBank/DDBJ databases">
        <title>Section-level genome sequencing and comparative genomics of Aspergillus sections Usti and Cavernicolus.</title>
        <authorList>
            <consortium name="Lawrence Berkeley National Laboratory"/>
            <person name="Nybo J.L."/>
            <person name="Vesth T.C."/>
            <person name="Theobald S."/>
            <person name="Frisvad J.C."/>
            <person name="Larsen T.O."/>
            <person name="Kjaerboelling I."/>
            <person name="Rothschild-Mancinelli K."/>
            <person name="Lyhne E.K."/>
            <person name="Kogle M.E."/>
            <person name="Barry K."/>
            <person name="Clum A."/>
            <person name="Na H."/>
            <person name="Ledsgaard L."/>
            <person name="Lin J."/>
            <person name="Lipzen A."/>
            <person name="Kuo A."/>
            <person name="Riley R."/>
            <person name="Mondo S."/>
            <person name="Labutti K."/>
            <person name="Haridas S."/>
            <person name="Pangalinan J."/>
            <person name="Salamov A.A."/>
            <person name="Simmons B.A."/>
            <person name="Magnuson J.K."/>
            <person name="Chen J."/>
            <person name="Drula E."/>
            <person name="Henrissat B."/>
            <person name="Wiebenga A."/>
            <person name="Lubbers R.J."/>
            <person name="Gomes A.C."/>
            <person name="Makela M.R."/>
            <person name="Stajich J."/>
            <person name="Grigoriev I.V."/>
            <person name="Mortensen U.H."/>
            <person name="De Vries R.P."/>
            <person name="Baker S.E."/>
            <person name="Andersen M.R."/>
        </authorList>
    </citation>
    <scope>NUCLEOTIDE SEQUENCE [LARGE SCALE GENOMIC DNA]</scope>
    <source>
        <strain evidence="2 3">CBS 588.65</strain>
    </source>
</reference>
<comment type="caution">
    <text evidence="2">The sequence shown here is derived from an EMBL/GenBank/DDBJ whole genome shotgun (WGS) entry which is preliminary data.</text>
</comment>
<evidence type="ECO:0008006" key="4">
    <source>
        <dbReference type="Google" id="ProtNLM"/>
    </source>
</evidence>
<sequence>MNGHCPYPTDFPAYHGPGPLAMEHDPQLYAHDDAGPAIPSHMVAFPYEHDAAGKESALSAFTPGYPPVPPVTQLGSWHLHHAPFDGSMRSDSPRSDSQYSESLAYGYDDAVSPTSFECSPSPPAYQEGVSLALYDPEPMSAVSETVSPMLHGSSPIFMAYPNQQPIEYPPAASPTSASTSTKAAPKTSRKTTTTTTRRQSTQSSRVHEPYTRAPKKAPTRPKGRTDPGTTPRKSTKKTTGRRFECSFSRYGCTSTFPSKNEWKRHVFSQHIQLGFYRCDTGRCSLNNRNPTGTPDQSSSLDRPHQQGHGQPTPLVNDFNRKDLFTQHQRRMHAPWVPAKNQRSSKASTGTEEERIAFDASLEEVYKRCWTQVRHPPMQSRCGFCGQEFQGVNAWKERMEHVARHYEKGDAGSEAEDVPLREWAAEQGIIRLEKGEWKLTK</sequence>
<organism evidence="2 3">
    <name type="scientific">Aspergillus granulosus</name>
    <dbReference type="NCBI Taxonomy" id="176169"/>
    <lineage>
        <taxon>Eukaryota</taxon>
        <taxon>Fungi</taxon>
        <taxon>Dikarya</taxon>
        <taxon>Ascomycota</taxon>
        <taxon>Pezizomycotina</taxon>
        <taxon>Eurotiomycetes</taxon>
        <taxon>Eurotiomycetidae</taxon>
        <taxon>Eurotiales</taxon>
        <taxon>Aspergillaceae</taxon>
        <taxon>Aspergillus</taxon>
        <taxon>Aspergillus subgen. Nidulantes</taxon>
    </lineage>
</organism>
<dbReference type="EMBL" id="JBFXLT010000109">
    <property type="protein sequence ID" value="KAL2808547.1"/>
    <property type="molecule type" value="Genomic_DNA"/>
</dbReference>